<reference evidence="6 7" key="1">
    <citation type="submission" date="2018-12" db="EMBL/GenBank/DDBJ databases">
        <title>Draft genome sequence of Embleya hyalina NBRC 13850T.</title>
        <authorList>
            <person name="Komaki H."/>
            <person name="Hosoyama A."/>
            <person name="Kimura A."/>
            <person name="Ichikawa N."/>
            <person name="Tamura T."/>
        </authorList>
    </citation>
    <scope>NUCLEOTIDE SEQUENCE [LARGE SCALE GENOMIC DNA]</scope>
    <source>
        <strain evidence="6 7">NBRC 13850</strain>
    </source>
</reference>
<dbReference type="SUPFAM" id="SSF46689">
    <property type="entry name" value="Homeodomain-like"/>
    <property type="match status" value="1"/>
</dbReference>
<dbReference type="InterPro" id="IPR032687">
    <property type="entry name" value="AraC-type_N"/>
</dbReference>
<accession>A0A401YF10</accession>
<comment type="caution">
    <text evidence="6">The sequence shown here is derived from an EMBL/GenBank/DDBJ whole genome shotgun (WGS) entry which is preliminary data.</text>
</comment>
<protein>
    <submittedName>
        <fullName evidence="6">Putative HTH-type transcriptional regulator</fullName>
    </submittedName>
</protein>
<evidence type="ECO:0000259" key="5">
    <source>
        <dbReference type="PROSITE" id="PS01124"/>
    </source>
</evidence>
<proteinExistence type="predicted"/>
<dbReference type="PROSITE" id="PS01124">
    <property type="entry name" value="HTH_ARAC_FAMILY_2"/>
    <property type="match status" value="1"/>
</dbReference>
<feature type="compositionally biased region" description="Basic and acidic residues" evidence="4">
    <location>
        <begin position="344"/>
        <end position="354"/>
    </location>
</feature>
<evidence type="ECO:0000313" key="6">
    <source>
        <dbReference type="EMBL" id="GCD93194.1"/>
    </source>
</evidence>
<keyword evidence="3" id="KW-0804">Transcription</keyword>
<dbReference type="AlphaFoldDB" id="A0A401YF10"/>
<dbReference type="InterPro" id="IPR009057">
    <property type="entry name" value="Homeodomain-like_sf"/>
</dbReference>
<dbReference type="Pfam" id="PF12625">
    <property type="entry name" value="Arabinose_bd"/>
    <property type="match status" value="1"/>
</dbReference>
<evidence type="ECO:0000256" key="2">
    <source>
        <dbReference type="ARBA" id="ARBA00023125"/>
    </source>
</evidence>
<name>A0A401YF10_9ACTN</name>
<evidence type="ECO:0000313" key="7">
    <source>
        <dbReference type="Proteomes" id="UP000286931"/>
    </source>
</evidence>
<dbReference type="Gene3D" id="1.10.10.60">
    <property type="entry name" value="Homeodomain-like"/>
    <property type="match status" value="1"/>
</dbReference>
<keyword evidence="2" id="KW-0238">DNA-binding</keyword>
<feature type="compositionally biased region" description="Pro residues" evidence="4">
    <location>
        <begin position="355"/>
        <end position="364"/>
    </location>
</feature>
<dbReference type="Pfam" id="PF12833">
    <property type="entry name" value="HTH_18"/>
    <property type="match status" value="1"/>
</dbReference>
<evidence type="ECO:0000256" key="1">
    <source>
        <dbReference type="ARBA" id="ARBA00023015"/>
    </source>
</evidence>
<dbReference type="PANTHER" id="PTHR47894">
    <property type="entry name" value="HTH-TYPE TRANSCRIPTIONAL REGULATOR GADX"/>
    <property type="match status" value="1"/>
</dbReference>
<keyword evidence="7" id="KW-1185">Reference proteome</keyword>
<dbReference type="OrthoDB" id="5241536at2"/>
<organism evidence="6 7">
    <name type="scientific">Embleya hyalina</name>
    <dbReference type="NCBI Taxonomy" id="516124"/>
    <lineage>
        <taxon>Bacteria</taxon>
        <taxon>Bacillati</taxon>
        <taxon>Actinomycetota</taxon>
        <taxon>Actinomycetes</taxon>
        <taxon>Kitasatosporales</taxon>
        <taxon>Streptomycetaceae</taxon>
        <taxon>Embleya</taxon>
    </lineage>
</organism>
<dbReference type="EMBL" id="BIFH01000013">
    <property type="protein sequence ID" value="GCD93194.1"/>
    <property type="molecule type" value="Genomic_DNA"/>
</dbReference>
<dbReference type="GO" id="GO:0000976">
    <property type="term" value="F:transcription cis-regulatory region binding"/>
    <property type="evidence" value="ECO:0007669"/>
    <property type="project" value="TreeGrafter"/>
</dbReference>
<feature type="domain" description="HTH araC/xylS-type" evidence="5">
    <location>
        <begin position="238"/>
        <end position="336"/>
    </location>
</feature>
<feature type="region of interest" description="Disordered" evidence="4">
    <location>
        <begin position="323"/>
        <end position="364"/>
    </location>
</feature>
<dbReference type="Proteomes" id="UP000286931">
    <property type="component" value="Unassembled WGS sequence"/>
</dbReference>
<evidence type="ECO:0000256" key="4">
    <source>
        <dbReference type="SAM" id="MobiDB-lite"/>
    </source>
</evidence>
<dbReference type="GO" id="GO:0003700">
    <property type="term" value="F:DNA-binding transcription factor activity"/>
    <property type="evidence" value="ECO:0007669"/>
    <property type="project" value="InterPro"/>
</dbReference>
<keyword evidence="1" id="KW-0805">Transcription regulation</keyword>
<dbReference type="GO" id="GO:0005829">
    <property type="term" value="C:cytosol"/>
    <property type="evidence" value="ECO:0007669"/>
    <property type="project" value="TreeGrafter"/>
</dbReference>
<dbReference type="InterPro" id="IPR018060">
    <property type="entry name" value="HTH_AraC"/>
</dbReference>
<evidence type="ECO:0000256" key="3">
    <source>
        <dbReference type="ARBA" id="ARBA00023163"/>
    </source>
</evidence>
<dbReference type="SMART" id="SM00342">
    <property type="entry name" value="HTH_ARAC"/>
    <property type="match status" value="1"/>
</dbReference>
<dbReference type="PANTHER" id="PTHR47894:SF1">
    <property type="entry name" value="HTH-TYPE TRANSCRIPTIONAL REGULATOR VQSM"/>
    <property type="match status" value="1"/>
</dbReference>
<dbReference type="RefSeq" id="WP_160161309.1">
    <property type="nucleotide sequence ID" value="NZ_BIFH01000013.1"/>
</dbReference>
<sequence length="364" mass="39829">MLNGTVSARMGRFMVDAARRAGMDPARLVRLPDVGDTVLADEFARVSTPTTLVLWEQIVTGHPGAHAGTHAVGLAPMGTFGVWDYLFTSGETLAESLRIGCGHLTVIGDPGAEKLHVTDDGRLFTVTHSTGPAGPDVVAAVEQFVVPLISRRATEGLRRPVVPVRVTFRHRPPSTVGPLTDLLGTRNIDFDAPVNSITYLAEDAHAPMPQAQPGLQDVLRNHADMIIASARPVLDWHGTFRATLRATFRDPDLSLATIARRMDLGPRTLQRRLGELGTTWRDEVEVVREELAMDLIRDSDLPMRTIAARARFSDARALRRAVHRWHGTTPSDLRRRHAPPTQPGREEASPERPLTDPPGRGPHA</sequence>
<gene>
    <name evidence="6" type="ORF">EHYA_00837</name>
</gene>